<dbReference type="SUPFAM" id="SSF53807">
    <property type="entry name" value="Helical backbone' metal receptor"/>
    <property type="match status" value="1"/>
</dbReference>
<dbReference type="InterPro" id="IPR050902">
    <property type="entry name" value="ABC_Transporter_SBP"/>
</dbReference>
<evidence type="ECO:0000259" key="2">
    <source>
        <dbReference type="PROSITE" id="PS50983"/>
    </source>
</evidence>
<dbReference type="InterPro" id="IPR002491">
    <property type="entry name" value="ABC_transptr_periplasmic_BD"/>
</dbReference>
<feature type="domain" description="Fe/B12 periplasmic-binding" evidence="2">
    <location>
        <begin position="50"/>
        <end position="303"/>
    </location>
</feature>
<name>A0A286GRJ6_9PROT</name>
<dbReference type="OrthoDB" id="9797736at2"/>
<dbReference type="PANTHER" id="PTHR30535">
    <property type="entry name" value="VITAMIN B12-BINDING PROTEIN"/>
    <property type="match status" value="1"/>
</dbReference>
<evidence type="ECO:0000313" key="4">
    <source>
        <dbReference type="Proteomes" id="UP000219621"/>
    </source>
</evidence>
<accession>A0A286GRJ6</accession>
<feature type="chain" id="PRO_5012832119" evidence="1">
    <location>
        <begin position="33"/>
        <end position="308"/>
    </location>
</feature>
<feature type="signal peptide" evidence="1">
    <location>
        <begin position="1"/>
        <end position="32"/>
    </location>
</feature>
<protein>
    <submittedName>
        <fullName evidence="3">Iron complex transport system substrate-binding protein</fullName>
    </submittedName>
</protein>
<dbReference type="EMBL" id="OCNJ01000007">
    <property type="protein sequence ID" value="SOD98191.1"/>
    <property type="molecule type" value="Genomic_DNA"/>
</dbReference>
<dbReference type="PROSITE" id="PS50983">
    <property type="entry name" value="FE_B12_PBP"/>
    <property type="match status" value="1"/>
</dbReference>
<dbReference type="PANTHER" id="PTHR30535:SF4">
    <property type="entry name" value="HEMIN-BINDING PERIPLASMIC PROTEIN HMUT"/>
    <property type="match status" value="1"/>
</dbReference>
<gene>
    <name evidence="3" type="ORF">SAMN05421508_107238</name>
</gene>
<evidence type="ECO:0000256" key="1">
    <source>
        <dbReference type="SAM" id="SignalP"/>
    </source>
</evidence>
<keyword evidence="4" id="KW-1185">Reference proteome</keyword>
<evidence type="ECO:0000313" key="3">
    <source>
        <dbReference type="EMBL" id="SOD98191.1"/>
    </source>
</evidence>
<keyword evidence="1" id="KW-0732">Signal</keyword>
<dbReference type="Pfam" id="PF01497">
    <property type="entry name" value="Peripla_BP_2"/>
    <property type="match status" value="1"/>
</dbReference>
<dbReference type="Proteomes" id="UP000219621">
    <property type="component" value="Unassembled WGS sequence"/>
</dbReference>
<sequence length="308" mass="30409">MMAVLRPGLQRHAVTLAFVALVAGGLSSPVAAGTAVDAAGHTVGVTAPARVVSIGGPVSEIIAGLGKADTVVAVDSTTTYPAVYEGLPRVGYLRALGGEGLLSPGPDLVIAQNDAGPDEVLAQVAAAGVPVLRLPPANDLAALEDVIGRIAAILDTPAAGAELVAALRADVARLPTAPAPDAPAVLFLLIGHGGAPMAAGRDTPIHALIEAAGLRNAFAAATGWKQISTEALLAAAPAGLIVSERTLEMLGGKAGLLAQPVLAPLADIAARPVVAVPSALLQGLGPRMPEAARRLAEAFGTATAGAPR</sequence>
<proteinExistence type="predicted"/>
<organism evidence="3 4">
    <name type="scientific">Caenispirillum bisanense</name>
    <dbReference type="NCBI Taxonomy" id="414052"/>
    <lineage>
        <taxon>Bacteria</taxon>
        <taxon>Pseudomonadati</taxon>
        <taxon>Pseudomonadota</taxon>
        <taxon>Alphaproteobacteria</taxon>
        <taxon>Rhodospirillales</taxon>
        <taxon>Novispirillaceae</taxon>
        <taxon>Caenispirillum</taxon>
    </lineage>
</organism>
<dbReference type="AlphaFoldDB" id="A0A286GRJ6"/>
<dbReference type="RefSeq" id="WP_097280333.1">
    <property type="nucleotide sequence ID" value="NZ_OCNJ01000007.1"/>
</dbReference>
<reference evidence="3 4" key="1">
    <citation type="submission" date="2017-09" db="EMBL/GenBank/DDBJ databases">
        <authorList>
            <person name="Ehlers B."/>
            <person name="Leendertz F.H."/>
        </authorList>
    </citation>
    <scope>NUCLEOTIDE SEQUENCE [LARGE SCALE GENOMIC DNA]</scope>
    <source>
        <strain evidence="3 4">USBA 140</strain>
    </source>
</reference>
<dbReference type="Gene3D" id="3.40.50.1980">
    <property type="entry name" value="Nitrogenase molybdenum iron protein domain"/>
    <property type="match status" value="2"/>
</dbReference>